<protein>
    <submittedName>
        <fullName evidence="1">Uncharacterized protein</fullName>
    </submittedName>
</protein>
<reference evidence="1" key="1">
    <citation type="submission" date="2018-07" db="EMBL/GenBank/DDBJ databases">
        <authorList>
            <consortium name="GenomeTrakr network: Whole genome sequencing for foodborne pathogen traceback"/>
        </authorList>
    </citation>
    <scope>NUCLEOTIDE SEQUENCE</scope>
    <source>
        <strain evidence="1">CFSAN008785</strain>
    </source>
</reference>
<organism evidence="1">
    <name type="scientific">Salmonella enterica</name>
    <name type="common">Salmonella choleraesuis</name>
    <dbReference type="NCBI Taxonomy" id="28901"/>
    <lineage>
        <taxon>Bacteria</taxon>
        <taxon>Pseudomonadati</taxon>
        <taxon>Pseudomonadota</taxon>
        <taxon>Gammaproteobacteria</taxon>
        <taxon>Enterobacterales</taxon>
        <taxon>Enterobacteriaceae</taxon>
        <taxon>Salmonella</taxon>
    </lineage>
</organism>
<dbReference type="EMBL" id="CP074658">
    <property type="protein sequence ID" value="QVS73149.1"/>
    <property type="molecule type" value="Genomic_DNA"/>
</dbReference>
<name>A0A8E6W2M0_SALER</name>
<evidence type="ECO:0000313" key="1">
    <source>
        <dbReference type="EMBL" id="QVS73149.1"/>
    </source>
</evidence>
<proteinExistence type="predicted"/>
<accession>A0A8E6W2M0</accession>
<sequence>MARLVKNIDTRQYGSLKAGRLLDGVLPESKIAELIASGHAKATDGDEPLTDTGKNAENAAEAFEMAFKRGYRHGYAAAVNDAVDEGLISAEEAGTCIFNVSEIDTDIASTNINTGVSGGDNTNSSDSVAEEGIKPERTRLRLLRRKKIKGVTFDELF</sequence>
<reference evidence="1" key="2">
    <citation type="submission" date="2021-05" db="EMBL/GenBank/DDBJ databases">
        <title>Whole genome PacBio Sequel sequence of Salmonella enterica subsp. enterica.</title>
        <authorList>
            <person name="Hoffmann M."/>
            <person name="Balkey M."/>
            <person name="Luo Y."/>
        </authorList>
    </citation>
    <scope>NUCLEOTIDE SEQUENCE</scope>
    <source>
        <strain evidence="1">CFSAN008785</strain>
    </source>
</reference>
<dbReference type="AlphaFoldDB" id="A0A8E6W2M0"/>
<gene>
    <name evidence="1" type="ORF">B6K03_02475</name>
</gene>